<keyword evidence="3" id="KW-1185">Reference proteome</keyword>
<dbReference type="EMBL" id="CP038017">
    <property type="protein sequence ID" value="QIV94295.1"/>
    <property type="molecule type" value="Genomic_DNA"/>
</dbReference>
<dbReference type="KEGG" id="afri:E3E15_02565"/>
<dbReference type="CDD" id="cd07344">
    <property type="entry name" value="M48_yhfN_like"/>
    <property type="match status" value="1"/>
</dbReference>
<feature type="domain" description="YgjP-like metallopeptidase" evidence="1">
    <location>
        <begin position="12"/>
        <end position="221"/>
    </location>
</feature>
<dbReference type="InterPro" id="IPR002725">
    <property type="entry name" value="YgjP-like_metallopeptidase"/>
</dbReference>
<reference evidence="2 3" key="1">
    <citation type="submission" date="2019-03" db="EMBL/GenBank/DDBJ databases">
        <title>Complete Genome Sequence of Allofrancisella frigidaquae Strain SYSU 10HL1970 Isolated from Water-Cooling Systems in China.</title>
        <authorList>
            <person name="Ohrman C."/>
            <person name="Uneklint I."/>
            <person name="Sjodin A."/>
        </authorList>
    </citation>
    <scope>NUCLEOTIDE SEQUENCE [LARGE SCALE GENOMIC DNA]</scope>
    <source>
        <strain evidence="2 3">SYSU 10HL1970</strain>
    </source>
</reference>
<evidence type="ECO:0000313" key="3">
    <source>
        <dbReference type="Proteomes" id="UP000503320"/>
    </source>
</evidence>
<dbReference type="PANTHER" id="PTHR30399:SF1">
    <property type="entry name" value="UTP PYROPHOSPHATASE"/>
    <property type="match status" value="1"/>
</dbReference>
<dbReference type="RefSeq" id="WP_035718619.1">
    <property type="nucleotide sequence ID" value="NZ_CP038017.1"/>
</dbReference>
<sequence>MENVKIVYKNIKSLKLALDAIGNVVVTSPQSFSKKEIFDLLDTRKAWIEKHRNRITANKKYLYSLYTLDQGSQAFFLGKGYKVELVESKQNLLVEKENSLVFYLNPSVIDNRKFKLELLEEFYKDRADIILNNLVAKYLKITNQDIQRVVIKKVKTRWGSCNHTKKIINLNIDLILRDIQAIEYVILHELAHLTHPNHSKDFYSYVASYMPDWKVREKSLK</sequence>
<accession>A0A6M3HT09</accession>
<organism evidence="2 3">
    <name type="scientific">Allofrancisella frigidaquae</name>
    <dbReference type="NCBI Taxonomy" id="1085644"/>
    <lineage>
        <taxon>Bacteria</taxon>
        <taxon>Pseudomonadati</taxon>
        <taxon>Pseudomonadota</taxon>
        <taxon>Gammaproteobacteria</taxon>
        <taxon>Thiotrichales</taxon>
        <taxon>Francisellaceae</taxon>
        <taxon>Allofrancisella</taxon>
    </lineage>
</organism>
<evidence type="ECO:0000259" key="1">
    <source>
        <dbReference type="Pfam" id="PF01863"/>
    </source>
</evidence>
<protein>
    <submittedName>
        <fullName evidence="2">M48 family peptidase</fullName>
    </submittedName>
</protein>
<dbReference type="InterPro" id="IPR053136">
    <property type="entry name" value="UTP_pyrophosphatase-like"/>
</dbReference>
<proteinExistence type="predicted"/>
<dbReference type="Gene3D" id="3.30.2010.10">
    <property type="entry name" value="Metalloproteases ('zincins'), catalytic domain"/>
    <property type="match status" value="1"/>
</dbReference>
<evidence type="ECO:0000313" key="2">
    <source>
        <dbReference type="EMBL" id="QIV94295.1"/>
    </source>
</evidence>
<dbReference type="Proteomes" id="UP000503320">
    <property type="component" value="Chromosome"/>
</dbReference>
<gene>
    <name evidence="2" type="ORF">E3E15_02565</name>
</gene>
<dbReference type="Pfam" id="PF01863">
    <property type="entry name" value="YgjP-like"/>
    <property type="match status" value="1"/>
</dbReference>
<dbReference type="AlphaFoldDB" id="A0A6M3HT09"/>
<dbReference type="PANTHER" id="PTHR30399">
    <property type="entry name" value="UNCHARACTERIZED PROTEIN YGJP"/>
    <property type="match status" value="1"/>
</dbReference>
<name>A0A6M3HT09_9GAMM</name>